<dbReference type="InterPro" id="IPR003615">
    <property type="entry name" value="HNH_nuc"/>
</dbReference>
<feature type="compositionally biased region" description="Basic and acidic residues" evidence="1">
    <location>
        <begin position="253"/>
        <end position="276"/>
    </location>
</feature>
<dbReference type="RefSeq" id="WP_409544401.1">
    <property type="nucleotide sequence ID" value="NZ_JBKBDD010000009.1"/>
</dbReference>
<dbReference type="CDD" id="cd00085">
    <property type="entry name" value="HNHc"/>
    <property type="match status" value="1"/>
</dbReference>
<reference evidence="3 4" key="1">
    <citation type="submission" date="2024-12" db="EMBL/GenBank/DDBJ databases">
        <title>The coexistence of Mycolicibacterium septicum and Mycolicibacterium nivoides in clinical samples.</title>
        <authorList>
            <person name="Wang C."/>
            <person name="Feng Y."/>
            <person name="Zong Z."/>
        </authorList>
    </citation>
    <scope>NUCLEOTIDE SEQUENCE [LARGE SCALE GENOMIC DNA]</scope>
    <source>
        <strain evidence="3 4">120309</strain>
    </source>
</reference>
<gene>
    <name evidence="3" type="ORF">ACK4CT_22940</name>
</gene>
<feature type="non-terminal residue" evidence="3">
    <location>
        <position position="1"/>
    </location>
</feature>
<feature type="region of interest" description="Disordered" evidence="1">
    <location>
        <begin position="234"/>
        <end position="276"/>
    </location>
</feature>
<feature type="compositionally biased region" description="Low complexity" evidence="1">
    <location>
        <begin position="72"/>
        <end position="83"/>
    </location>
</feature>
<feature type="region of interest" description="Disordered" evidence="1">
    <location>
        <begin position="69"/>
        <end position="106"/>
    </location>
</feature>
<evidence type="ECO:0000313" key="4">
    <source>
        <dbReference type="Proteomes" id="UP001635816"/>
    </source>
</evidence>
<keyword evidence="4" id="KW-1185">Reference proteome</keyword>
<comment type="caution">
    <text evidence="3">The sequence shown here is derived from an EMBL/GenBank/DDBJ whole genome shotgun (WGS) entry which is preliminary data.</text>
</comment>
<feature type="domain" description="DUF222" evidence="2">
    <location>
        <begin position="4"/>
        <end position="74"/>
    </location>
</feature>
<evidence type="ECO:0000313" key="3">
    <source>
        <dbReference type="EMBL" id="MFN6546051.1"/>
    </source>
</evidence>
<dbReference type="InterPro" id="IPR003870">
    <property type="entry name" value="DUF222"/>
</dbReference>
<dbReference type="Pfam" id="PF02720">
    <property type="entry name" value="DUF222"/>
    <property type="match status" value="1"/>
</dbReference>
<dbReference type="EMBL" id="JBKBDD010000009">
    <property type="protein sequence ID" value="MFN6546051.1"/>
    <property type="molecule type" value="Genomic_DNA"/>
</dbReference>
<accession>A0ABW9LDL0</accession>
<evidence type="ECO:0000256" key="1">
    <source>
        <dbReference type="SAM" id="MobiDB-lite"/>
    </source>
</evidence>
<name>A0ABW9LDL0_9MYCO</name>
<protein>
    <submittedName>
        <fullName evidence="3">DUF222 domain-containing protein</fullName>
    </submittedName>
</protein>
<sequence length="297" mass="32337">ESQLACLCGLPDCPAGQKRAAANAAVIHVLADHATLDGTSDDPGYLPGYGILPAQSVRDLAAAAKLKPLHVPADPTAEPTEPADMSEPTEPDAVTEPDKAADTAELEEPIESADACEPANPENSEPGYRPSVALSEFIRWRDLTCRFPGCDAPVARCDIDHTMPYPLGPTHPSNTKLYCRAHHLVKTFCAGWSDRQLPDGTVEITAPTGHTYVTEPHGAAMFPTLSQPTGELNLPEPPAASPHRTAMMPTRRQTREQDRKDRITAERRQRAELNNDLEVERQYQAWLAEEYGPPPPF</sequence>
<proteinExistence type="predicted"/>
<organism evidence="3 4">
    <name type="scientific">Mycolicibacterium nivoides</name>
    <dbReference type="NCBI Taxonomy" id="2487344"/>
    <lineage>
        <taxon>Bacteria</taxon>
        <taxon>Bacillati</taxon>
        <taxon>Actinomycetota</taxon>
        <taxon>Actinomycetes</taxon>
        <taxon>Mycobacteriales</taxon>
        <taxon>Mycobacteriaceae</taxon>
        <taxon>Mycolicibacterium</taxon>
    </lineage>
</organism>
<evidence type="ECO:0000259" key="2">
    <source>
        <dbReference type="Pfam" id="PF02720"/>
    </source>
</evidence>
<dbReference type="Proteomes" id="UP001635816">
    <property type="component" value="Unassembled WGS sequence"/>
</dbReference>